<sequence>MTSVPTAPGGRTAGAPRRPGPVPPAVGQRPGAPATPPAGAPAKTTSRREGLRRTPGRLRALIALSILVSLIVAACGVLLGTLTTATTSRVVERVDSILELQTARSDLVAANGTASNAFLVGGLEPTPQREAYVLELADGTSRIAALADSDADPENTLGPVAASLTTYSGLIEQARANNRQGFPVGAAYLDTASVLLAQDVLPPIDEAIVRNADAAARDLNSASATSSLLWIVVAGVVILVAIQVWLARRMRRTINPAMLVGTLVVLVAWLACTIAASGSNDTLRETRQNPYAATLATSQALSLAGEARTAESFGLIQRGSGAASEETFTALVAEAEDQLDRPAVTGTLVADALADWVGGHEAIRALDDAGDWDGAVALATDTAETAPTAQYVAFTTTANAEVERLSEEARDGFRSAGSGVTVASWTLVAAGLACAVLSWRGLNKRLEEYR</sequence>
<feature type="transmembrane region" description="Helical" evidence="2">
    <location>
        <begin position="58"/>
        <end position="79"/>
    </location>
</feature>
<evidence type="ECO:0000313" key="3">
    <source>
        <dbReference type="EMBL" id="PWD51741.1"/>
    </source>
</evidence>
<dbReference type="Proteomes" id="UP000245166">
    <property type="component" value="Unassembled WGS sequence"/>
</dbReference>
<evidence type="ECO:0000313" key="4">
    <source>
        <dbReference type="Proteomes" id="UP000245166"/>
    </source>
</evidence>
<evidence type="ECO:0008006" key="5">
    <source>
        <dbReference type="Google" id="ProtNLM"/>
    </source>
</evidence>
<dbReference type="OrthoDB" id="3218196at2"/>
<organism evidence="3 4">
    <name type="scientific">Serinibacter arcticus</name>
    <dbReference type="NCBI Taxonomy" id="1655435"/>
    <lineage>
        <taxon>Bacteria</taxon>
        <taxon>Bacillati</taxon>
        <taxon>Actinomycetota</taxon>
        <taxon>Actinomycetes</taxon>
        <taxon>Micrococcales</taxon>
        <taxon>Beutenbergiaceae</taxon>
        <taxon>Serinibacter</taxon>
    </lineage>
</organism>
<protein>
    <recommendedName>
        <fullName evidence="5">Secreted protein</fullName>
    </recommendedName>
</protein>
<feature type="transmembrane region" description="Helical" evidence="2">
    <location>
        <begin position="422"/>
        <end position="442"/>
    </location>
</feature>
<gene>
    <name evidence="3" type="ORF">C8046_14880</name>
</gene>
<dbReference type="EMBL" id="PYHR01000002">
    <property type="protein sequence ID" value="PWD51741.1"/>
    <property type="molecule type" value="Genomic_DNA"/>
</dbReference>
<keyword evidence="2" id="KW-0812">Transmembrane</keyword>
<dbReference type="RefSeq" id="WP_109230121.1">
    <property type="nucleotide sequence ID" value="NZ_PYHR01000002.1"/>
</dbReference>
<feature type="transmembrane region" description="Helical" evidence="2">
    <location>
        <begin position="258"/>
        <end position="277"/>
    </location>
</feature>
<dbReference type="AlphaFoldDB" id="A0A2U1ZXP7"/>
<feature type="compositionally biased region" description="Low complexity" evidence="1">
    <location>
        <begin position="1"/>
        <end position="17"/>
    </location>
</feature>
<keyword evidence="4" id="KW-1185">Reference proteome</keyword>
<keyword evidence="2" id="KW-0472">Membrane</keyword>
<feature type="transmembrane region" description="Helical" evidence="2">
    <location>
        <begin position="227"/>
        <end position="246"/>
    </location>
</feature>
<evidence type="ECO:0000256" key="2">
    <source>
        <dbReference type="SAM" id="Phobius"/>
    </source>
</evidence>
<name>A0A2U1ZXP7_9MICO</name>
<reference evidence="3 4" key="1">
    <citation type="submission" date="2018-03" db="EMBL/GenBank/DDBJ databases">
        <title>Genome assembly of novel Miniimonas species PCH200.</title>
        <authorList>
            <person name="Thakur V."/>
            <person name="Kumar V."/>
            <person name="Singh D."/>
        </authorList>
    </citation>
    <scope>NUCLEOTIDE SEQUENCE [LARGE SCALE GENOMIC DNA]</scope>
    <source>
        <strain evidence="3 4">PCH200</strain>
    </source>
</reference>
<keyword evidence="2" id="KW-1133">Transmembrane helix</keyword>
<proteinExistence type="predicted"/>
<evidence type="ECO:0000256" key="1">
    <source>
        <dbReference type="SAM" id="MobiDB-lite"/>
    </source>
</evidence>
<comment type="caution">
    <text evidence="3">The sequence shown here is derived from an EMBL/GenBank/DDBJ whole genome shotgun (WGS) entry which is preliminary data.</text>
</comment>
<feature type="region of interest" description="Disordered" evidence="1">
    <location>
        <begin position="1"/>
        <end position="52"/>
    </location>
</feature>
<accession>A0A2U1ZXP7</accession>